<protein>
    <submittedName>
        <fullName evidence="2">Uncharacterized protein</fullName>
    </submittedName>
</protein>
<dbReference type="PANTHER" id="PTHR33568:SF3">
    <property type="entry name" value="DNA-DIRECTED DNA POLYMERASE"/>
    <property type="match status" value="1"/>
</dbReference>
<feature type="region of interest" description="Disordered" evidence="1">
    <location>
        <begin position="640"/>
        <end position="670"/>
    </location>
</feature>
<dbReference type="Proteomes" id="UP001190700">
    <property type="component" value="Unassembled WGS sequence"/>
</dbReference>
<dbReference type="InterPro" id="IPR043502">
    <property type="entry name" value="DNA/RNA_pol_sf"/>
</dbReference>
<evidence type="ECO:0000313" key="3">
    <source>
        <dbReference type="Proteomes" id="UP001190700"/>
    </source>
</evidence>
<dbReference type="EMBL" id="LGRX02000779">
    <property type="protein sequence ID" value="KAK3287636.1"/>
    <property type="molecule type" value="Genomic_DNA"/>
</dbReference>
<name>A0AAE0H0J7_9CHLO</name>
<organism evidence="2 3">
    <name type="scientific">Cymbomonas tetramitiformis</name>
    <dbReference type="NCBI Taxonomy" id="36881"/>
    <lineage>
        <taxon>Eukaryota</taxon>
        <taxon>Viridiplantae</taxon>
        <taxon>Chlorophyta</taxon>
        <taxon>Pyramimonadophyceae</taxon>
        <taxon>Pyramimonadales</taxon>
        <taxon>Pyramimonadaceae</taxon>
        <taxon>Cymbomonas</taxon>
    </lineage>
</organism>
<feature type="compositionally biased region" description="Basic and acidic residues" evidence="1">
    <location>
        <begin position="648"/>
        <end position="670"/>
    </location>
</feature>
<gene>
    <name evidence="2" type="ORF">CYMTET_4860</name>
</gene>
<proteinExistence type="predicted"/>
<accession>A0AAE0H0J7</accession>
<reference evidence="2 3" key="1">
    <citation type="journal article" date="2015" name="Genome Biol. Evol.">
        <title>Comparative Genomics of a Bacterivorous Green Alga Reveals Evolutionary Causalities and Consequences of Phago-Mixotrophic Mode of Nutrition.</title>
        <authorList>
            <person name="Burns J.A."/>
            <person name="Paasch A."/>
            <person name="Narechania A."/>
            <person name="Kim E."/>
        </authorList>
    </citation>
    <scope>NUCLEOTIDE SEQUENCE [LARGE SCALE GENOMIC DNA]</scope>
    <source>
        <strain evidence="2 3">PLY_AMNH</strain>
    </source>
</reference>
<sequence>MPPKSRKQNPEARHKLTAADWEDLQGRGLTGDDRLKAIREYKKKYRKSAVDKVTRQQWIKQGKLPSKEEKRLAEIEKYTVADSKRHIKLYNTDVERLKVPFATFLTKEGANGSSLNYWLPKKSKAIEQIAMRAMFEDGTSSKWVKGSNREEVMMRFEEMLQSPKGEESSKKAVEVVKDIEVEYYASKPPEGKGSRCTSAPKTINELRLKQCVIKIESRNNCGIKSLELLDRKRKLDKMLSQGVIFKNQYENKWKQLKRDASGDKGNITSASNKLRFELFPEKHNAEGKLTFPLYEMVGTWTTVELNKAVEKGYTIIDIYEVKHWKETTIDLFATYIDMFLKLKTEASGPPDKEVDEFVKEFEFHEGVKLDKTNIKYNPGLRQVSKDMQNILYGKLGERQNKAKSKIIQNPGEFYNTISNKRYHCKYEFVGGENGPKSYSLKFADGYAMTKIKGFSLSVDNLQHVNHDVMKDMIIGRKHEKEKSVNKGYAVILTAVNINTNKAYAIALKSKTVRDKADKRKEDVEGKSNWVDYIDTIVDNYNETGNQGNVNDTPPDSMNKNRVIRTVLLKRNETAKLLQKLDIKPGDNVRLRVTKKIFDKEKRQWSTKVYKVKSRKGLAFVIEDGNGDTLSRKYKPRELLEVQGPVSKSSKETRGTKTDADSKASAKAERQIKKEGLEANTESKTSRNYDGYEVNVFISDKKSPNYQKTLKGYLKLNKTKKSKRKYELIFYDKTESPEFVDIPDPEITLLKKRNNSVPK</sequence>
<keyword evidence="3" id="KW-1185">Reference proteome</keyword>
<dbReference type="PANTHER" id="PTHR33568">
    <property type="entry name" value="DNA POLYMERASE"/>
    <property type="match status" value="1"/>
</dbReference>
<evidence type="ECO:0000313" key="2">
    <source>
        <dbReference type="EMBL" id="KAK3287636.1"/>
    </source>
</evidence>
<dbReference type="SUPFAM" id="SSF56672">
    <property type="entry name" value="DNA/RNA polymerases"/>
    <property type="match status" value="1"/>
</dbReference>
<comment type="caution">
    <text evidence="2">The sequence shown here is derived from an EMBL/GenBank/DDBJ whole genome shotgun (WGS) entry which is preliminary data.</text>
</comment>
<evidence type="ECO:0000256" key="1">
    <source>
        <dbReference type="SAM" id="MobiDB-lite"/>
    </source>
</evidence>
<dbReference type="AlphaFoldDB" id="A0AAE0H0J7"/>